<dbReference type="SUPFAM" id="SSF56112">
    <property type="entry name" value="Protein kinase-like (PK-like)"/>
    <property type="match status" value="1"/>
</dbReference>
<evidence type="ECO:0000256" key="6">
    <source>
        <dbReference type="ARBA" id="ARBA00022679"/>
    </source>
</evidence>
<proteinExistence type="predicted"/>
<evidence type="ECO:0000256" key="13">
    <source>
        <dbReference type="ARBA" id="ARBA00022989"/>
    </source>
</evidence>
<keyword evidence="9" id="KW-0430">Lectin</keyword>
<feature type="domain" description="Bulb-type lectin" evidence="21">
    <location>
        <begin position="850"/>
        <end position="974"/>
    </location>
</feature>
<dbReference type="SUPFAM" id="SSF51110">
    <property type="entry name" value="alpha-D-mannose-specific plant lectins"/>
    <property type="match status" value="2"/>
</dbReference>
<evidence type="ECO:0000259" key="21">
    <source>
        <dbReference type="PROSITE" id="PS50927"/>
    </source>
</evidence>
<feature type="domain" description="Apple" evidence="22">
    <location>
        <begin position="418"/>
        <end position="508"/>
    </location>
</feature>
<dbReference type="CDD" id="cd00028">
    <property type="entry name" value="B_lectin"/>
    <property type="match status" value="2"/>
</dbReference>
<keyword evidence="4" id="KW-0723">Serine/threonine-protein kinase</keyword>
<comment type="catalytic activity">
    <reaction evidence="18">
        <text>L-threonyl-[protein] + ATP = O-phospho-L-threonyl-[protein] + ADP + H(+)</text>
        <dbReference type="Rhea" id="RHEA:46608"/>
        <dbReference type="Rhea" id="RHEA-COMP:11060"/>
        <dbReference type="Rhea" id="RHEA-COMP:11605"/>
        <dbReference type="ChEBI" id="CHEBI:15378"/>
        <dbReference type="ChEBI" id="CHEBI:30013"/>
        <dbReference type="ChEBI" id="CHEBI:30616"/>
        <dbReference type="ChEBI" id="CHEBI:61977"/>
        <dbReference type="ChEBI" id="CHEBI:456216"/>
        <dbReference type="EC" id="2.7.11.1"/>
    </reaction>
</comment>
<feature type="domain" description="Bulb-type lectin" evidence="21">
    <location>
        <begin position="103"/>
        <end position="227"/>
    </location>
</feature>
<evidence type="ECO:0000256" key="17">
    <source>
        <dbReference type="ARBA" id="ARBA00023180"/>
    </source>
</evidence>
<evidence type="ECO:0000256" key="18">
    <source>
        <dbReference type="ARBA" id="ARBA00047899"/>
    </source>
</evidence>
<keyword evidence="8" id="KW-0732">Signal</keyword>
<keyword evidence="12" id="KW-0067">ATP-binding</keyword>
<feature type="transmembrane region" description="Helical" evidence="20">
    <location>
        <begin position="1261"/>
        <end position="1283"/>
    </location>
</feature>
<dbReference type="GO" id="GO:0005524">
    <property type="term" value="F:ATP binding"/>
    <property type="evidence" value="ECO:0007669"/>
    <property type="project" value="UniProtKB-KW"/>
</dbReference>
<dbReference type="Pfam" id="PF08276">
    <property type="entry name" value="PAN_2"/>
    <property type="match status" value="2"/>
</dbReference>
<evidence type="ECO:0000256" key="2">
    <source>
        <dbReference type="ARBA" id="ARBA00012513"/>
    </source>
</evidence>
<dbReference type="PROSITE" id="PS50927">
    <property type="entry name" value="BULB_LECTIN"/>
    <property type="match status" value="2"/>
</dbReference>
<dbReference type="PROSITE" id="PS50948">
    <property type="entry name" value="PAN"/>
    <property type="match status" value="2"/>
</dbReference>
<accession>A0AAU9S3M2</accession>
<evidence type="ECO:0000256" key="1">
    <source>
        <dbReference type="ARBA" id="ARBA00004251"/>
    </source>
</evidence>
<dbReference type="InterPro" id="IPR001480">
    <property type="entry name" value="Bulb-type_lectin_dom"/>
</dbReference>
<evidence type="ECO:0000256" key="15">
    <source>
        <dbReference type="ARBA" id="ARBA00023157"/>
    </source>
</evidence>
<feature type="transmembrane region" description="Helical" evidence="20">
    <location>
        <begin position="585"/>
        <end position="606"/>
    </location>
</feature>
<keyword evidence="5" id="KW-0597">Phosphoprotein</keyword>
<evidence type="ECO:0000256" key="19">
    <source>
        <dbReference type="ARBA" id="ARBA00048679"/>
    </source>
</evidence>
<feature type="transmembrane region" description="Helical" evidence="20">
    <location>
        <begin position="532"/>
        <end position="557"/>
    </location>
</feature>
<organism evidence="23 24">
    <name type="scientific">Thlaspi arvense</name>
    <name type="common">Field penny-cress</name>
    <dbReference type="NCBI Taxonomy" id="13288"/>
    <lineage>
        <taxon>Eukaryota</taxon>
        <taxon>Viridiplantae</taxon>
        <taxon>Streptophyta</taxon>
        <taxon>Embryophyta</taxon>
        <taxon>Tracheophyta</taxon>
        <taxon>Spermatophyta</taxon>
        <taxon>Magnoliopsida</taxon>
        <taxon>eudicotyledons</taxon>
        <taxon>Gunneridae</taxon>
        <taxon>Pentapetalae</taxon>
        <taxon>rosids</taxon>
        <taxon>malvids</taxon>
        <taxon>Brassicales</taxon>
        <taxon>Brassicaceae</taxon>
        <taxon>Thlaspideae</taxon>
        <taxon>Thlaspi</taxon>
    </lineage>
</organism>
<keyword evidence="14 20" id="KW-0472">Membrane</keyword>
<evidence type="ECO:0000256" key="5">
    <source>
        <dbReference type="ARBA" id="ARBA00022553"/>
    </source>
</evidence>
<dbReference type="InterPro" id="IPR011009">
    <property type="entry name" value="Kinase-like_dom_sf"/>
</dbReference>
<evidence type="ECO:0000256" key="14">
    <source>
        <dbReference type="ARBA" id="ARBA00023136"/>
    </source>
</evidence>
<dbReference type="SMART" id="SM00473">
    <property type="entry name" value="PAN_AP"/>
    <property type="match status" value="2"/>
</dbReference>
<keyword evidence="24" id="KW-1185">Reference proteome</keyword>
<evidence type="ECO:0000256" key="10">
    <source>
        <dbReference type="ARBA" id="ARBA00022741"/>
    </source>
</evidence>
<dbReference type="Proteomes" id="UP000836841">
    <property type="component" value="Chromosome 3"/>
</dbReference>
<dbReference type="GO" id="GO:0030246">
    <property type="term" value="F:carbohydrate binding"/>
    <property type="evidence" value="ECO:0007669"/>
    <property type="project" value="UniProtKB-KW"/>
</dbReference>
<evidence type="ECO:0000256" key="3">
    <source>
        <dbReference type="ARBA" id="ARBA00022475"/>
    </source>
</evidence>
<reference evidence="23 24" key="1">
    <citation type="submission" date="2022-03" db="EMBL/GenBank/DDBJ databases">
        <authorList>
            <person name="Nunn A."/>
            <person name="Chopra R."/>
            <person name="Nunn A."/>
            <person name="Contreras Garrido A."/>
        </authorList>
    </citation>
    <scope>NUCLEOTIDE SEQUENCE [LARGE SCALE GENOMIC DNA]</scope>
</reference>
<feature type="domain" description="Apple" evidence="22">
    <location>
        <begin position="1153"/>
        <end position="1248"/>
    </location>
</feature>
<keyword evidence="10" id="KW-0547">Nucleotide-binding</keyword>
<dbReference type="Gene3D" id="2.90.10.10">
    <property type="entry name" value="Bulb-type lectin domain"/>
    <property type="match status" value="2"/>
</dbReference>
<dbReference type="Gene3D" id="3.30.200.20">
    <property type="entry name" value="Phosphorylase Kinase, domain 1"/>
    <property type="match status" value="1"/>
</dbReference>
<evidence type="ECO:0000256" key="4">
    <source>
        <dbReference type="ARBA" id="ARBA00022527"/>
    </source>
</evidence>
<dbReference type="PANTHER" id="PTHR32444:SF226">
    <property type="entry name" value="BULB-TYPE LECTIN DOMAIN-CONTAINING PROTEIN"/>
    <property type="match status" value="1"/>
</dbReference>
<dbReference type="EC" id="2.7.11.1" evidence="2"/>
<dbReference type="FunFam" id="2.90.10.10:FF:000009">
    <property type="entry name" value="Receptor-like serine/threonine-protein kinase SD1-8"/>
    <property type="match status" value="2"/>
</dbReference>
<keyword evidence="3" id="KW-1003">Cell membrane</keyword>
<evidence type="ECO:0000256" key="16">
    <source>
        <dbReference type="ARBA" id="ARBA00023170"/>
    </source>
</evidence>
<evidence type="ECO:0000313" key="23">
    <source>
        <dbReference type="EMBL" id="CAH2053578.1"/>
    </source>
</evidence>
<keyword evidence="15" id="KW-1015">Disulfide bond</keyword>
<protein>
    <recommendedName>
        <fullName evidence="2">non-specific serine/threonine protein kinase</fullName>
        <ecNumber evidence="2">2.7.11.1</ecNumber>
    </recommendedName>
</protein>
<name>A0AAU9S3M2_THLAR</name>
<evidence type="ECO:0000256" key="9">
    <source>
        <dbReference type="ARBA" id="ARBA00022734"/>
    </source>
</evidence>
<evidence type="ECO:0000256" key="20">
    <source>
        <dbReference type="SAM" id="Phobius"/>
    </source>
</evidence>
<evidence type="ECO:0000259" key="22">
    <source>
        <dbReference type="PROSITE" id="PS50948"/>
    </source>
</evidence>
<dbReference type="EMBL" id="OU466859">
    <property type="protein sequence ID" value="CAH2053578.1"/>
    <property type="molecule type" value="Genomic_DNA"/>
</dbReference>
<keyword evidence="17" id="KW-0325">Glycoprotein</keyword>
<evidence type="ECO:0000256" key="12">
    <source>
        <dbReference type="ARBA" id="ARBA00022840"/>
    </source>
</evidence>
<dbReference type="PANTHER" id="PTHR32444">
    <property type="entry name" value="BULB-TYPE LECTIN DOMAIN-CONTAINING PROTEIN"/>
    <property type="match status" value="1"/>
</dbReference>
<evidence type="ECO:0000256" key="8">
    <source>
        <dbReference type="ARBA" id="ARBA00022729"/>
    </source>
</evidence>
<dbReference type="GO" id="GO:0005886">
    <property type="term" value="C:plasma membrane"/>
    <property type="evidence" value="ECO:0007669"/>
    <property type="project" value="UniProtKB-SubCell"/>
</dbReference>
<dbReference type="GO" id="GO:0004674">
    <property type="term" value="F:protein serine/threonine kinase activity"/>
    <property type="evidence" value="ECO:0007669"/>
    <property type="project" value="UniProtKB-KW"/>
</dbReference>
<gene>
    <name evidence="23" type="ORF">TAV2_LOCUS9552</name>
</gene>
<keyword evidence="11" id="KW-0418">Kinase</keyword>
<evidence type="ECO:0000256" key="7">
    <source>
        <dbReference type="ARBA" id="ARBA00022692"/>
    </source>
</evidence>
<evidence type="ECO:0000256" key="11">
    <source>
        <dbReference type="ARBA" id="ARBA00022777"/>
    </source>
</evidence>
<sequence>MKKAIENTIFNSRLGEKKGTFCKHKLRQFNGFARARGSVCTLSVSMWQQLSTTQHERVNLKLVVIHYHRHHANFQVPETMWAHGIFLTLFTLSLLLGQSCCETDTLLQGQYLKDGQELVSAFNIFKLKFFNFKNTSNLYLGIWYNSLYLNDIQDRAVWIANRNNPIPGRPGSLTVDSLGRLKILRGASSLLDLSSTETSRNTTLKLLDSGNLQLQEMDSDGSMRRVLWQSFDYPTDTLLPGMKLGYSAKTGMRWELTSWLGDTLPASGSFVFGMDANITNLLTILWRGNMYWASGLWFKGQFSLEAFNNYKSVFSFVSNESEHYFMFSVDGHYSETVFPSITIDQQGVLHINRLDREQARVRCSPFTLSEEAILMDWYGRNRSDWYRENSSDCYGNKTRDCLQAGCIVPDMPYGFLNCSPYRSNYFKKRVSAFPGHGSVLNETGGRHSSADCQAICLQNCFCLAYASTNVDGTGCEIWNDPCQIGNTDSTNNRSSSPSPRTIYIHEQSTECVEIDSRKETSYSVVNREKGNAVIWLVVVASVFLIILVTCLVTYLVLRKFKLKVTDVFRGTFYFLWGKITQQSKAAFYFLRGEIIPPIKAAFYFLWRKIIPQMIGVIRRRLQTLKYGSTIDRELLLRELGIDRRDRHRRSSRKNNNELHIYSFESVALATDYFSDENKLGEGGFGPVYKAWNLFKENQIRKMMDPSLGDSAHENPQVLRCVQVALLCVQENAEDRPSMLDVVSMIYGDGNNALSLPKEPAFYGGLRGSSPEMEVEPAEQENVTENRVTITVMEARNQLSDSWVHFLIMSQEIFAKQVAVVQWFCSSKRIGFHSVCFVAAAAYSGQSCCETDTLLQGEYLKDGQELVSAFNIFKLKFFNFKNSSNLYLGIWYNNLYLKDIQDRAVWIANRNSPIPGRHGSLTIDSLGRLKILRGASSLLDLSSTETSRNTTLRLLDSGNLQLQEMDPDGSVRRVLWQSFDYPTDTLLPGMKLGYSVKTGKRWELTSWLGDTLPASGSFVFGMDANITNLLTILWRGNMYWASGLWFKGQFSLQGFNNYEPVFSFVSNESEHYFMFSVDRHYSETVFPTIMIDQQGILHIYRVDGERAHVRCSPFTFDEQRYDRYEQGNYDRYERKIGDGLQAGCVAPDMTFQNCLPNQLISKRTFQLSQAMDYFKETVSAFPGNGFLLNETGGRLSSADCHAICLQNCSCLAYASTNVDGTGCEIWYTDPTNKKSSSHNPRTIYIRVKEAVVDEKNEKAATWLVVVASLFLILPVTWFIIYLVLRKFKVKVTVIFRRMFNYLWRKVIPQSKAQLTNFCISMRLQTLKDGSTIDREILLRELGIDRRGRHRRKNRIREVIDASLGDSALENPQVLRCVQVALLCVQENAEDRPSMLDVVSMIYGDGNNALSLPKEPAFYDGPRRSSPEMEVEPLEPENVTENSVTITVMEAR</sequence>
<keyword evidence="6" id="KW-0808">Transferase</keyword>
<keyword evidence="16" id="KW-0675">Receptor</keyword>
<dbReference type="SMART" id="SM00108">
    <property type="entry name" value="B_lectin"/>
    <property type="match status" value="2"/>
</dbReference>
<evidence type="ECO:0000313" key="24">
    <source>
        <dbReference type="Proteomes" id="UP000836841"/>
    </source>
</evidence>
<dbReference type="InterPro" id="IPR003609">
    <property type="entry name" value="Pan_app"/>
</dbReference>
<dbReference type="Pfam" id="PF01453">
    <property type="entry name" value="B_lectin"/>
    <property type="match status" value="2"/>
</dbReference>
<dbReference type="CDD" id="cd01098">
    <property type="entry name" value="PAN_AP_plant"/>
    <property type="match status" value="2"/>
</dbReference>
<comment type="subcellular location">
    <subcellularLocation>
        <location evidence="1">Cell membrane</location>
        <topology evidence="1">Single-pass type I membrane protein</topology>
    </subcellularLocation>
</comment>
<comment type="catalytic activity">
    <reaction evidence="19">
        <text>L-seryl-[protein] + ATP = O-phospho-L-seryl-[protein] + ADP + H(+)</text>
        <dbReference type="Rhea" id="RHEA:17989"/>
        <dbReference type="Rhea" id="RHEA-COMP:9863"/>
        <dbReference type="Rhea" id="RHEA-COMP:11604"/>
        <dbReference type="ChEBI" id="CHEBI:15378"/>
        <dbReference type="ChEBI" id="CHEBI:29999"/>
        <dbReference type="ChEBI" id="CHEBI:30616"/>
        <dbReference type="ChEBI" id="CHEBI:83421"/>
        <dbReference type="ChEBI" id="CHEBI:456216"/>
        <dbReference type="EC" id="2.7.11.1"/>
    </reaction>
</comment>
<keyword evidence="7 20" id="KW-0812">Transmembrane</keyword>
<dbReference type="InterPro" id="IPR036426">
    <property type="entry name" value="Bulb-type_lectin_dom_sf"/>
</dbReference>
<keyword evidence="13 20" id="KW-1133">Transmembrane helix</keyword>